<feature type="region of interest" description="Disordered" evidence="1">
    <location>
        <begin position="1"/>
        <end position="104"/>
    </location>
</feature>
<evidence type="ECO:0000256" key="1">
    <source>
        <dbReference type="SAM" id="MobiDB-lite"/>
    </source>
</evidence>
<name>A0A6J4I648_9PSEU</name>
<accession>A0A6J4I648</accession>
<gene>
    <name evidence="2" type="ORF">AVDCRST_MAG54-1516</name>
</gene>
<proteinExistence type="predicted"/>
<dbReference type="AlphaFoldDB" id="A0A6J4I648"/>
<sequence>MTDPSRRPGSTDAGPLDRDRARRNPKDAVDALEKEVLGGPEHRLDGGYPDDLSPAQQNDVASEPDDVPPGDESKDPTSPVEPAFAIDVDPEDQGSSDVAPRNPD</sequence>
<organism evidence="2">
    <name type="scientific">uncultured Actinomycetospora sp</name>
    <dbReference type="NCBI Taxonomy" id="1135996"/>
    <lineage>
        <taxon>Bacteria</taxon>
        <taxon>Bacillati</taxon>
        <taxon>Actinomycetota</taxon>
        <taxon>Actinomycetes</taxon>
        <taxon>Pseudonocardiales</taxon>
        <taxon>Pseudonocardiaceae</taxon>
        <taxon>Actinomycetospora</taxon>
        <taxon>environmental samples</taxon>
    </lineage>
</organism>
<dbReference type="EMBL" id="CADCTH010000207">
    <property type="protein sequence ID" value="CAA9241332.1"/>
    <property type="molecule type" value="Genomic_DNA"/>
</dbReference>
<reference evidence="2" key="1">
    <citation type="submission" date="2020-02" db="EMBL/GenBank/DDBJ databases">
        <authorList>
            <person name="Meier V. D."/>
        </authorList>
    </citation>
    <scope>NUCLEOTIDE SEQUENCE</scope>
    <source>
        <strain evidence="2">AVDCRST_MAG54</strain>
    </source>
</reference>
<protein>
    <submittedName>
        <fullName evidence="2">Uncharacterized protein</fullName>
    </submittedName>
</protein>
<feature type="compositionally biased region" description="Basic and acidic residues" evidence="1">
    <location>
        <begin position="15"/>
        <end position="45"/>
    </location>
</feature>
<evidence type="ECO:0000313" key="2">
    <source>
        <dbReference type="EMBL" id="CAA9241332.1"/>
    </source>
</evidence>